<dbReference type="InterPro" id="IPR054663">
    <property type="entry name" value="FraC"/>
</dbReference>
<dbReference type="NCBIfam" id="NF045624">
    <property type="entry name" value="filament_FraC"/>
    <property type="match status" value="1"/>
</dbReference>
<feature type="transmembrane region" description="Helical" evidence="1">
    <location>
        <begin position="46"/>
        <end position="67"/>
    </location>
</feature>
<accession>A0A846HI71</accession>
<proteinExistence type="predicted"/>
<feature type="transmembrane region" description="Helical" evidence="1">
    <location>
        <begin position="152"/>
        <end position="175"/>
    </location>
</feature>
<feature type="transmembrane region" description="Helical" evidence="1">
    <location>
        <begin position="12"/>
        <end position="34"/>
    </location>
</feature>
<organism evidence="2 3">
    <name type="scientific">Hassallia byssoidea VB512170</name>
    <dbReference type="NCBI Taxonomy" id="1304833"/>
    <lineage>
        <taxon>Bacteria</taxon>
        <taxon>Bacillati</taxon>
        <taxon>Cyanobacteriota</taxon>
        <taxon>Cyanophyceae</taxon>
        <taxon>Nostocales</taxon>
        <taxon>Tolypothrichaceae</taxon>
        <taxon>Hassallia</taxon>
    </lineage>
</organism>
<dbReference type="Proteomes" id="UP000031549">
    <property type="component" value="Unassembled WGS sequence"/>
</dbReference>
<gene>
    <name evidence="2" type="ORF">PI95_028645</name>
</gene>
<comment type="caution">
    <text evidence="2">The sequence shown here is derived from an EMBL/GenBank/DDBJ whole genome shotgun (WGS) entry which is preliminary data.</text>
</comment>
<dbReference type="Pfam" id="PF24301">
    <property type="entry name" value="FraC"/>
    <property type="match status" value="1"/>
</dbReference>
<feature type="transmembrane region" description="Helical" evidence="1">
    <location>
        <begin position="96"/>
        <end position="115"/>
    </location>
</feature>
<evidence type="ECO:0000256" key="1">
    <source>
        <dbReference type="SAM" id="Phobius"/>
    </source>
</evidence>
<keyword evidence="1" id="KW-0812">Transmembrane</keyword>
<reference evidence="2 3" key="1">
    <citation type="journal article" date="2015" name="Genome Announc.">
        <title>Draft Genome Sequence of Cyanobacterium Hassallia byssoidea Strain VB512170, Isolated from Monuments in India.</title>
        <authorList>
            <person name="Singh D."/>
            <person name="Chandrababunaidu M.M."/>
            <person name="Panda A."/>
            <person name="Sen D."/>
            <person name="Bhattacharyya S."/>
            <person name="Adhikary S.P."/>
            <person name="Tripathy S."/>
        </authorList>
    </citation>
    <scope>NUCLEOTIDE SEQUENCE [LARGE SCALE GENOMIC DNA]</scope>
    <source>
        <strain evidence="2 3">VB512170</strain>
    </source>
</reference>
<keyword evidence="1" id="KW-1133">Transmembrane helix</keyword>
<dbReference type="AlphaFoldDB" id="A0A846HI71"/>
<dbReference type="EMBL" id="JTCM02000107">
    <property type="protein sequence ID" value="NEU76374.1"/>
    <property type="molecule type" value="Genomic_DNA"/>
</dbReference>
<evidence type="ECO:0000313" key="3">
    <source>
        <dbReference type="Proteomes" id="UP000031549"/>
    </source>
</evidence>
<evidence type="ECO:0000313" key="2">
    <source>
        <dbReference type="EMBL" id="NEU76374.1"/>
    </source>
</evidence>
<protein>
    <submittedName>
        <fullName evidence="2">Filament integrity protein fraC</fullName>
    </submittedName>
</protein>
<keyword evidence="3" id="KW-1185">Reference proteome</keyword>
<dbReference type="RefSeq" id="WP_039740669.1">
    <property type="nucleotide sequence ID" value="NZ_JTCM02000107.1"/>
</dbReference>
<sequence>MFELPELPTTFPLGAILFDFLFLLVAIPIEGYVLNARLRFDKKTSIFYAICINLFTAVIGWITFFFIEPVLPVNLKSQLINYVFFNQFRTNNVQSLMILVAFIIFFATFLLKYFLLKLVLLSLAEPIKNELELQPYPRRNFRRASKAKLQNTNLVTTILIANSLSYSAIAIILLIRSR</sequence>
<keyword evidence="1" id="KW-0472">Membrane</keyword>
<name>A0A846HI71_9CYAN</name>